<protein>
    <submittedName>
        <fullName evidence="3">Uncharacterized protein</fullName>
    </submittedName>
</protein>
<sequence length="100" mass="11398">IISLITAIILVGFTVSYTFREIRLEWPIILPIILPSIFVLAELYCIYITFACFRWLVHKKKSVTATGPDKAAQIDVVEALDSYSRRSTAIVNDDYLYIPT</sequence>
<dbReference type="Proteomes" id="UP000887569">
    <property type="component" value="Unplaced"/>
</dbReference>
<keyword evidence="1" id="KW-1133">Transmembrane helix</keyword>
<evidence type="ECO:0000256" key="1">
    <source>
        <dbReference type="SAM" id="Phobius"/>
    </source>
</evidence>
<name>A0A915AJF0_PARUN</name>
<accession>A0A915AJF0</accession>
<evidence type="ECO:0000313" key="3">
    <source>
        <dbReference type="WBParaSite" id="PgR008_g095_t01"/>
    </source>
</evidence>
<dbReference type="AlphaFoldDB" id="A0A915AJF0"/>
<reference evidence="3" key="1">
    <citation type="submission" date="2022-11" db="UniProtKB">
        <authorList>
            <consortium name="WormBaseParasite"/>
        </authorList>
    </citation>
    <scope>IDENTIFICATION</scope>
</reference>
<evidence type="ECO:0000313" key="2">
    <source>
        <dbReference type="Proteomes" id="UP000887569"/>
    </source>
</evidence>
<dbReference type="WBParaSite" id="PgR008_g095_t01">
    <property type="protein sequence ID" value="PgR008_g095_t01"/>
    <property type="gene ID" value="PgR008_g095"/>
</dbReference>
<feature type="transmembrane region" description="Helical" evidence="1">
    <location>
        <begin position="28"/>
        <end position="53"/>
    </location>
</feature>
<keyword evidence="1" id="KW-0812">Transmembrane</keyword>
<keyword evidence="1" id="KW-0472">Membrane</keyword>
<keyword evidence="2" id="KW-1185">Reference proteome</keyword>
<proteinExistence type="predicted"/>
<organism evidence="2 3">
    <name type="scientific">Parascaris univalens</name>
    <name type="common">Nematode worm</name>
    <dbReference type="NCBI Taxonomy" id="6257"/>
    <lineage>
        <taxon>Eukaryota</taxon>
        <taxon>Metazoa</taxon>
        <taxon>Ecdysozoa</taxon>
        <taxon>Nematoda</taxon>
        <taxon>Chromadorea</taxon>
        <taxon>Rhabditida</taxon>
        <taxon>Spirurina</taxon>
        <taxon>Ascaridomorpha</taxon>
        <taxon>Ascaridoidea</taxon>
        <taxon>Ascarididae</taxon>
        <taxon>Parascaris</taxon>
    </lineage>
</organism>